<name>A0ABQ9XGA5_9EUKA</name>
<dbReference type="Proteomes" id="UP001281761">
    <property type="component" value="Unassembled WGS sequence"/>
</dbReference>
<feature type="compositionally biased region" description="Low complexity" evidence="1">
    <location>
        <begin position="591"/>
        <end position="605"/>
    </location>
</feature>
<gene>
    <name evidence="3" type="ORF">BLNAU_13515</name>
</gene>
<keyword evidence="4" id="KW-1185">Reference proteome</keyword>
<evidence type="ECO:0000256" key="1">
    <source>
        <dbReference type="SAM" id="MobiDB-lite"/>
    </source>
</evidence>
<comment type="caution">
    <text evidence="3">The sequence shown here is derived from an EMBL/GenBank/DDBJ whole genome shotgun (WGS) entry which is preliminary data.</text>
</comment>
<sequence length="627" mass="72092">MFDGCIGPTIKESIAKIRSKAVSEGFGIKQAKKKQTKNGWTFTYRCECSMTYKSQKVEGKKTRKEKPTKKCNCPFKMSIKGSDNDHHISVDNPSHNHPLNQAPFAWNSSRLKSDKMIEELQEHFNARTKPKQLELLWSTRAQSDRIRPKDYQNYIAKLKKSKEKDRTPLEIISELAVERGWSTEPYRLGDLLLSLFFISPKGKEYLQTNGSFLSLDATYKTNRHNYHLLQITGLAPTGQPIPIAYSFLSNENVDQFGFALRQLKKHVTQDPLCVITDKDAALRSALRTVFPHTKLFLCRWHALNSIYVKARDFFDHETSEEIKGMCANIMHAESIEKCEKAYAEVRERFQDQEDFILYLHEHWWKIRETVCQYSMRHNRLFGKTTTGLTEGSHAALKAFLGTGRFKLDTLFHMIHRHDEIVYNRVRDREVRDAVSIPPSIRSQTLFSEVVHVVSSTSLTLLKEELEMVGECDHHLRLSFGLPCRCELRTLLSKGASIHLDLLDKHWRLHNHSPTSEETLSTPVLTDLSSVFDNIRSVVVTSPEDEQQIILAQLHKYVDELPSVPSLLEPEKGKRHSKKRIPSSFEVRRSQRIVSSVSSSQLVISLRHPEKKKAQKASKPVEKASTTK</sequence>
<feature type="region of interest" description="Disordered" evidence="1">
    <location>
        <begin position="565"/>
        <end position="627"/>
    </location>
</feature>
<reference evidence="3 4" key="1">
    <citation type="journal article" date="2022" name="bioRxiv">
        <title>Genomics of Preaxostyla Flagellates Illuminates Evolutionary Transitions and the Path Towards Mitochondrial Loss.</title>
        <authorList>
            <person name="Novak L.V.F."/>
            <person name="Treitli S.C."/>
            <person name="Pyrih J."/>
            <person name="Halakuc P."/>
            <person name="Pipaliya S.V."/>
            <person name="Vacek V."/>
            <person name="Brzon O."/>
            <person name="Soukal P."/>
            <person name="Eme L."/>
            <person name="Dacks J.B."/>
            <person name="Karnkowska A."/>
            <person name="Elias M."/>
            <person name="Hampl V."/>
        </authorList>
    </citation>
    <scope>NUCLEOTIDE SEQUENCE [LARGE SCALE GENOMIC DNA]</scope>
    <source>
        <strain evidence="3">NAU3</strain>
        <tissue evidence="3">Gut</tissue>
    </source>
</reference>
<dbReference type="InterPro" id="IPR018289">
    <property type="entry name" value="MULE_transposase_dom"/>
</dbReference>
<proteinExistence type="predicted"/>
<protein>
    <submittedName>
        <fullName evidence="3">MULE transposase domain protein</fullName>
    </submittedName>
</protein>
<evidence type="ECO:0000313" key="4">
    <source>
        <dbReference type="Proteomes" id="UP001281761"/>
    </source>
</evidence>
<dbReference type="PANTHER" id="PTHR47718:SF3">
    <property type="entry name" value="PROTEIN FAR1-RELATED SEQUENCE 5-LIKE"/>
    <property type="match status" value="1"/>
</dbReference>
<feature type="domain" description="MULE transposase" evidence="2">
    <location>
        <begin position="213"/>
        <end position="303"/>
    </location>
</feature>
<dbReference type="PANTHER" id="PTHR47718">
    <property type="entry name" value="OS01G0519700 PROTEIN"/>
    <property type="match status" value="1"/>
</dbReference>
<evidence type="ECO:0000313" key="3">
    <source>
        <dbReference type="EMBL" id="KAK2951493.1"/>
    </source>
</evidence>
<evidence type="ECO:0000259" key="2">
    <source>
        <dbReference type="Pfam" id="PF10551"/>
    </source>
</evidence>
<dbReference type="EMBL" id="JARBJD010000117">
    <property type="protein sequence ID" value="KAK2951493.1"/>
    <property type="molecule type" value="Genomic_DNA"/>
</dbReference>
<dbReference type="Pfam" id="PF10551">
    <property type="entry name" value="MULE"/>
    <property type="match status" value="1"/>
</dbReference>
<organism evidence="3 4">
    <name type="scientific">Blattamonas nauphoetae</name>
    <dbReference type="NCBI Taxonomy" id="2049346"/>
    <lineage>
        <taxon>Eukaryota</taxon>
        <taxon>Metamonada</taxon>
        <taxon>Preaxostyla</taxon>
        <taxon>Oxymonadida</taxon>
        <taxon>Blattamonas</taxon>
    </lineage>
</organism>
<accession>A0ABQ9XGA5</accession>